<feature type="chain" id="PRO_5024287619" description="Cadherin domain-containing protein" evidence="4">
    <location>
        <begin position="24"/>
        <end position="1403"/>
    </location>
</feature>
<keyword evidence="4" id="KW-0732">Signal</keyword>
<comment type="caution">
    <text evidence="6">The sequence shown here is derived from an EMBL/GenBank/DDBJ whole genome shotgun (WGS) entry which is preliminary data.</text>
</comment>
<dbReference type="NCBIfam" id="TIGR02276">
    <property type="entry name" value="beta_rpt_yvtn"/>
    <property type="match status" value="2"/>
</dbReference>
<feature type="signal peptide" evidence="4">
    <location>
        <begin position="1"/>
        <end position="23"/>
    </location>
</feature>
<keyword evidence="2" id="KW-0326">Glycosidase</keyword>
<dbReference type="Gene3D" id="2.130.10.10">
    <property type="entry name" value="YVTN repeat-like/Quinoprotein amine dehydrogenase"/>
    <property type="match status" value="2"/>
</dbReference>
<protein>
    <recommendedName>
        <fullName evidence="5">Cadherin domain-containing protein</fullName>
    </recommendedName>
</protein>
<feature type="region of interest" description="Disordered" evidence="3">
    <location>
        <begin position="20"/>
        <end position="167"/>
    </location>
</feature>
<dbReference type="PANTHER" id="PTHR12631:SF10">
    <property type="entry name" value="BETA-XYLOSIDASE-LIKE PROTEIN-RELATED"/>
    <property type="match status" value="1"/>
</dbReference>
<dbReference type="Pfam" id="PF00150">
    <property type="entry name" value="Cellulase"/>
    <property type="match status" value="1"/>
</dbReference>
<feature type="compositionally biased region" description="Basic and acidic residues" evidence="3">
    <location>
        <begin position="113"/>
        <end position="125"/>
    </location>
</feature>
<dbReference type="SUPFAM" id="SSF49313">
    <property type="entry name" value="Cadherin-like"/>
    <property type="match status" value="2"/>
</dbReference>
<dbReference type="InterPro" id="IPR018391">
    <property type="entry name" value="PQQ_b-propeller_rpt"/>
</dbReference>
<dbReference type="InterPro" id="IPR002126">
    <property type="entry name" value="Cadherin-like_dom"/>
</dbReference>
<dbReference type="InterPro" id="IPR015919">
    <property type="entry name" value="Cadherin-like_sf"/>
</dbReference>
<evidence type="ECO:0000313" key="6">
    <source>
        <dbReference type="EMBL" id="KAB7755942.1"/>
    </source>
</evidence>
<gene>
    <name evidence="6" type="ORF">MPHL21000_12950</name>
</gene>
<evidence type="ECO:0000256" key="4">
    <source>
        <dbReference type="SAM" id="SignalP"/>
    </source>
</evidence>
<dbReference type="InterPro" id="IPR010221">
    <property type="entry name" value="VCBS_dom"/>
</dbReference>
<sequence length="1403" mass="147204">MGALAVALGIGLAVGSPAGLVWADSTDAGPSDSPSGEVGQPGAEPGGPGPVSSDPGTDEPDPTDENLGDEEPEESLLEELPGSDGDVDESSSDGVPPSTEREPDNPPAGTGKEGNDLRDLRDLRDLSVVPEPPEPRNETPQTLPGATVPDLTDLPEDDDPPADLDAPEAPATEFTALAVTQSEPTPEPTPSIFTALTDLVAPAFSAFLGWSPAAPADSPLAWLFAAFARRQVGADAVFAAAAVNEPPTVSELLDTPVAATGAISGRIVAVDPEGKALTYTVTSAPATGTLTFDSKTGAFTYTPTTAERILAATTPDVTETVAMTVAVSDGVNTVTHVVNIPIADAPIVKLADIEHDDAGAIVATATRAYVTNRSAGTVTVIDTATNTVIGTYNAGPNPDALAVKPDGTRLYVASRENNTVTVLNANTGAVVARISVTDPAALAVSQNGGSLYIVSGTGKLTRVNTAFNWIDATVNLPAGTRPTGVVVSPDNTAAYVIGTTPDGDGSVSVVRFSWFSSSATTFAELPVVPTSIAISPDNKRLYVGAGDGTLTVFDTGTRAVLGSYDTIGLDPITALTVTGDGTMVTALNQRGWILTVDPNTGELLRMFWTRPEEDLLAATPRMAATPDGRTLFTTNADDSVVYAVSLIGLNTAPAPGTPTFGTPNSWTGAISGAVNAADPDRDPLTYKLVTGPTRGSITLRSDGTFTYTPTASARHAAATSDEALKTDSFTVAVSDGRGGVTYTTVQVTIPPTNSKPWAFNTVGWPNTSTGAVSGRIWAGDWDWDKLTYTVTGAPEKGTVTVSSNGSYTYTPSAQARHEAARTGVPASAKKDTFTITVDDGHGGTVPITVTVNITPANAKPTGVTVADRWTNPNSGVVTGRLTVTDTDNDPLTYSVTAPKKGTLVVHEDGRFTYTPTDAARQAASAPNAGTSAKQESVTVTVNDGHGGTATYTLALAITPYGHVNAAPTNAAATVNDPTLAIGAVTGRITADDPERDALTYTLETAPAKGLVKIDSATGVFTYVPDVESRYAAAATPGDDTDTFTVTVSDGYGGTTTTTVVVSVAPPNPASSAIDQRATTVAVAAPEFWWYSDEDLAKGLDLLKESGVDTIRILIPWFLVEPEDDVWTWDRTDRIVYGARDRDIKVVAVLNHTPEWAVTPGTDPLVGAPADPAEYAEYVGMVATRYKGQVGAYEIWNEPNGQIFWQPKPNAADYTKLLQAAYPVIKEIDPDAVVIAGSIGAILDDGDWTTDSVRFLREMYEAGAAGYFDALSYHPYHYTTPFSTGGWLQGSPINQLNEIRELMTQHGDGNKKIWATEYGQPAALESDVNQAYYIADFLHAWRDLDYAGPAFIHTIRDLPPEINNPIEESFGLWRWDWSERITLSVVEEIIEQNKERINQPPNSV</sequence>
<dbReference type="Proteomes" id="UP000325690">
    <property type="component" value="Unassembled WGS sequence"/>
</dbReference>
<feature type="compositionally biased region" description="Acidic residues" evidence="3">
    <location>
        <begin position="153"/>
        <end position="166"/>
    </location>
</feature>
<evidence type="ECO:0000259" key="5">
    <source>
        <dbReference type="PROSITE" id="PS50268"/>
    </source>
</evidence>
<dbReference type="GO" id="GO:0004553">
    <property type="term" value="F:hydrolase activity, hydrolyzing O-glycosyl compounds"/>
    <property type="evidence" value="ECO:0007669"/>
    <property type="project" value="InterPro"/>
</dbReference>
<dbReference type="PROSITE" id="PS50268">
    <property type="entry name" value="CADHERIN_2"/>
    <property type="match status" value="1"/>
</dbReference>
<keyword evidence="7" id="KW-1185">Reference proteome</keyword>
<evidence type="ECO:0000256" key="3">
    <source>
        <dbReference type="SAM" id="MobiDB-lite"/>
    </source>
</evidence>
<evidence type="ECO:0000256" key="1">
    <source>
        <dbReference type="ARBA" id="ARBA00022801"/>
    </source>
</evidence>
<dbReference type="InterPro" id="IPR017853">
    <property type="entry name" value="GH"/>
</dbReference>
<dbReference type="NCBIfam" id="NF012211">
    <property type="entry name" value="tand_rpt_95"/>
    <property type="match status" value="1"/>
</dbReference>
<evidence type="ECO:0000256" key="2">
    <source>
        <dbReference type="ARBA" id="ARBA00023295"/>
    </source>
</evidence>
<dbReference type="GO" id="GO:0000272">
    <property type="term" value="P:polysaccharide catabolic process"/>
    <property type="evidence" value="ECO:0007669"/>
    <property type="project" value="InterPro"/>
</dbReference>
<dbReference type="InterPro" id="IPR001547">
    <property type="entry name" value="Glyco_hydro_5"/>
</dbReference>
<feature type="domain" description="Cadherin" evidence="5">
    <location>
        <begin position="982"/>
        <end position="1087"/>
    </location>
</feature>
<reference evidence="6 7" key="1">
    <citation type="submission" date="2012-10" db="EMBL/GenBank/DDBJ databases">
        <title>The draft sequence of the Mycobacterium pheli genome.</title>
        <authorList>
            <person name="Pettersson B.M.F."/>
            <person name="Das S."/>
            <person name="Dasgupta S."/>
            <person name="Bhattacharya A."/>
            <person name="Kirsebom L.A."/>
        </authorList>
    </citation>
    <scope>NUCLEOTIDE SEQUENCE [LARGE SCALE GENOMIC DNA]</scope>
    <source>
        <strain evidence="6 7">CCUG 21000</strain>
    </source>
</reference>
<dbReference type="SMART" id="SM00564">
    <property type="entry name" value="PQQ"/>
    <property type="match status" value="4"/>
</dbReference>
<dbReference type="SUPFAM" id="SSF51004">
    <property type="entry name" value="C-terminal (heme d1) domain of cytochrome cd1-nitrite reductase"/>
    <property type="match status" value="1"/>
</dbReference>
<organism evidence="6 7">
    <name type="scientific">Mycolicibacterium phlei DSM 43239 = CCUG 21000</name>
    <dbReference type="NCBI Taxonomy" id="1226750"/>
    <lineage>
        <taxon>Bacteria</taxon>
        <taxon>Bacillati</taxon>
        <taxon>Actinomycetota</taxon>
        <taxon>Actinomycetes</taxon>
        <taxon>Mycobacteriales</taxon>
        <taxon>Mycobacteriaceae</taxon>
        <taxon>Mycolicibacterium</taxon>
    </lineage>
</organism>
<feature type="compositionally biased region" description="Acidic residues" evidence="3">
    <location>
        <begin position="56"/>
        <end position="77"/>
    </location>
</feature>
<dbReference type="InterPro" id="IPR051923">
    <property type="entry name" value="Glycosyl_Hydrolase_39"/>
</dbReference>
<dbReference type="NCBIfam" id="TIGR01965">
    <property type="entry name" value="VCBS_repeat"/>
    <property type="match status" value="5"/>
</dbReference>
<dbReference type="PANTHER" id="PTHR12631">
    <property type="entry name" value="ALPHA-L-IDURONIDASE"/>
    <property type="match status" value="1"/>
</dbReference>
<dbReference type="SUPFAM" id="SSF51445">
    <property type="entry name" value="(Trans)glycosidases"/>
    <property type="match status" value="1"/>
</dbReference>
<dbReference type="GO" id="GO:0007156">
    <property type="term" value="P:homophilic cell adhesion via plasma membrane adhesion molecules"/>
    <property type="evidence" value="ECO:0007669"/>
    <property type="project" value="InterPro"/>
</dbReference>
<dbReference type="Gene3D" id="2.60.40.10">
    <property type="entry name" value="Immunoglobulins"/>
    <property type="match status" value="3"/>
</dbReference>
<name>A0A5N5V217_MYCPH</name>
<dbReference type="InterPro" id="IPR013783">
    <property type="entry name" value="Ig-like_fold"/>
</dbReference>
<dbReference type="Pfam" id="PF17963">
    <property type="entry name" value="Big_9"/>
    <property type="match status" value="5"/>
</dbReference>
<dbReference type="Gene3D" id="3.20.20.80">
    <property type="entry name" value="Glycosidases"/>
    <property type="match status" value="1"/>
</dbReference>
<evidence type="ECO:0000313" key="7">
    <source>
        <dbReference type="Proteomes" id="UP000325690"/>
    </source>
</evidence>
<dbReference type="GO" id="GO:0005509">
    <property type="term" value="F:calcium ion binding"/>
    <property type="evidence" value="ECO:0007669"/>
    <property type="project" value="InterPro"/>
</dbReference>
<accession>A0A5N5V217</accession>
<dbReference type="InterPro" id="IPR011964">
    <property type="entry name" value="YVTN_b-propeller_repeat"/>
</dbReference>
<dbReference type="InterPro" id="IPR011048">
    <property type="entry name" value="Haem_d1_sf"/>
</dbReference>
<dbReference type="InterPro" id="IPR015943">
    <property type="entry name" value="WD40/YVTN_repeat-like_dom_sf"/>
</dbReference>
<proteinExistence type="predicted"/>
<dbReference type="GO" id="GO:0016020">
    <property type="term" value="C:membrane"/>
    <property type="evidence" value="ECO:0007669"/>
    <property type="project" value="InterPro"/>
</dbReference>
<keyword evidence="1" id="KW-0378">Hydrolase</keyword>
<dbReference type="EMBL" id="ANBP01000015">
    <property type="protein sequence ID" value="KAB7755942.1"/>
    <property type="molecule type" value="Genomic_DNA"/>
</dbReference>